<organism evidence="2 3">
    <name type="scientific">Iphiclides podalirius</name>
    <name type="common">scarce swallowtail</name>
    <dbReference type="NCBI Taxonomy" id="110791"/>
    <lineage>
        <taxon>Eukaryota</taxon>
        <taxon>Metazoa</taxon>
        <taxon>Ecdysozoa</taxon>
        <taxon>Arthropoda</taxon>
        <taxon>Hexapoda</taxon>
        <taxon>Insecta</taxon>
        <taxon>Pterygota</taxon>
        <taxon>Neoptera</taxon>
        <taxon>Endopterygota</taxon>
        <taxon>Lepidoptera</taxon>
        <taxon>Glossata</taxon>
        <taxon>Ditrysia</taxon>
        <taxon>Papilionoidea</taxon>
        <taxon>Papilionidae</taxon>
        <taxon>Papilioninae</taxon>
        <taxon>Iphiclides</taxon>
    </lineage>
</organism>
<accession>A0ABN8HNX1</accession>
<proteinExistence type="predicted"/>
<reference evidence="2" key="1">
    <citation type="submission" date="2022-03" db="EMBL/GenBank/DDBJ databases">
        <authorList>
            <person name="Martin H S."/>
        </authorList>
    </citation>
    <scope>NUCLEOTIDE SEQUENCE</scope>
</reference>
<keyword evidence="1" id="KW-1133">Transmembrane helix</keyword>
<keyword evidence="1" id="KW-0812">Transmembrane</keyword>
<evidence type="ECO:0000313" key="2">
    <source>
        <dbReference type="EMBL" id="CAH2038184.1"/>
    </source>
</evidence>
<evidence type="ECO:0000313" key="3">
    <source>
        <dbReference type="Proteomes" id="UP000837857"/>
    </source>
</evidence>
<protein>
    <submittedName>
        <fullName evidence="2">Uncharacterized protein</fullName>
    </submittedName>
</protein>
<sequence>MSHLVPGPPKPVEKQPPNVNVMTTKLKLFLVLLVMLAYVYVLYFVKTMYGKVKRMDRMNVLVMETQQMLHQLHVMDQNQGIDIEQLDNMYEDY</sequence>
<feature type="non-terminal residue" evidence="2">
    <location>
        <position position="1"/>
    </location>
</feature>
<name>A0ABN8HNX1_9NEOP</name>
<keyword evidence="3" id="KW-1185">Reference proteome</keyword>
<feature type="transmembrane region" description="Helical" evidence="1">
    <location>
        <begin position="26"/>
        <end position="45"/>
    </location>
</feature>
<dbReference type="Proteomes" id="UP000837857">
    <property type="component" value="Chromosome 10"/>
</dbReference>
<gene>
    <name evidence="2" type="ORF">IPOD504_LOCUS1496</name>
</gene>
<dbReference type="EMBL" id="OW152822">
    <property type="protein sequence ID" value="CAH2038184.1"/>
    <property type="molecule type" value="Genomic_DNA"/>
</dbReference>
<keyword evidence="1" id="KW-0472">Membrane</keyword>
<evidence type="ECO:0000256" key="1">
    <source>
        <dbReference type="SAM" id="Phobius"/>
    </source>
</evidence>